<feature type="compositionally biased region" description="Basic and acidic residues" evidence="1">
    <location>
        <begin position="209"/>
        <end position="244"/>
    </location>
</feature>
<feature type="compositionally biased region" description="Polar residues" evidence="1">
    <location>
        <begin position="132"/>
        <end position="142"/>
    </location>
</feature>
<feature type="compositionally biased region" description="Basic and acidic residues" evidence="1">
    <location>
        <begin position="163"/>
        <end position="177"/>
    </location>
</feature>
<comment type="caution">
    <text evidence="2">The sequence shown here is derived from an EMBL/GenBank/DDBJ whole genome shotgun (WGS) entry which is preliminary data.</text>
</comment>
<evidence type="ECO:0000256" key="1">
    <source>
        <dbReference type="SAM" id="MobiDB-lite"/>
    </source>
</evidence>
<dbReference type="VEuPathDB" id="FungiDB:TREMEDRAFT_59808"/>
<name>A0A4Q1BUH5_TREME</name>
<evidence type="ECO:0000313" key="2">
    <source>
        <dbReference type="EMBL" id="RXK41632.1"/>
    </source>
</evidence>
<dbReference type="EMBL" id="SDIL01000007">
    <property type="protein sequence ID" value="RXK41632.1"/>
    <property type="molecule type" value="Genomic_DNA"/>
</dbReference>
<dbReference type="InParanoid" id="A0A4Q1BUH5"/>
<sequence>MRSIAQVSSRRRLQKVLVRQPRKLHSSPSIYQESPPTPVPSPTPANLPSAETPSSSSADLIDLPSAEGRQRILPDLSSYRPLQVSRGARLDLRHSTRSSGKNPNRFGPTHDAKAENMMKGEENGRRRRSDIKSSTQKVQSDNLIDGEGTSKGVSSTDSGQNKHGREVDEGDKRLDRSRSKRGGRKMNLGEGRVSMDIISGDTPSSTKLEQGKDQKQERQRGAEKVGKQGQKREKRERTGRENKPRRQAGSKPKSTPDVVGEKKLILTEEQRFFELFGKTSLISPVRRAPKDAEKNDWAKGMEPAEARRVEHLRLAGYYDSRLPSLTLPSPIQPPVQRAKSSIAWSLALNPTISARRVESAQEVVSGYLQ</sequence>
<dbReference type="AlphaFoldDB" id="A0A4Q1BUH5"/>
<keyword evidence="3" id="KW-1185">Reference proteome</keyword>
<protein>
    <submittedName>
        <fullName evidence="2">Uncharacterized protein</fullName>
    </submittedName>
</protein>
<reference evidence="2 3" key="1">
    <citation type="submission" date="2016-06" db="EMBL/GenBank/DDBJ databases">
        <title>Evolution of pathogenesis and genome organization in the Tremellales.</title>
        <authorList>
            <person name="Cuomo C."/>
            <person name="Litvintseva A."/>
            <person name="Heitman J."/>
            <person name="Chen Y."/>
            <person name="Sun S."/>
            <person name="Springer D."/>
            <person name="Dromer F."/>
            <person name="Young S."/>
            <person name="Zeng Q."/>
            <person name="Chapman S."/>
            <person name="Gujja S."/>
            <person name="Saif S."/>
            <person name="Birren B."/>
        </authorList>
    </citation>
    <scope>NUCLEOTIDE SEQUENCE [LARGE SCALE GENOMIC DNA]</scope>
    <source>
        <strain evidence="2 3">ATCC 28783</strain>
    </source>
</reference>
<feature type="compositionally biased region" description="Basic and acidic residues" evidence="1">
    <location>
        <begin position="108"/>
        <end position="124"/>
    </location>
</feature>
<gene>
    <name evidence="2" type="ORF">M231_01131</name>
</gene>
<dbReference type="OrthoDB" id="2596902at2759"/>
<feature type="compositionally biased region" description="Basic residues" evidence="1">
    <location>
        <begin position="9"/>
        <end position="25"/>
    </location>
</feature>
<feature type="compositionally biased region" description="Polar residues" evidence="1">
    <location>
        <begin position="49"/>
        <end position="58"/>
    </location>
</feature>
<evidence type="ECO:0000313" key="3">
    <source>
        <dbReference type="Proteomes" id="UP000289152"/>
    </source>
</evidence>
<organism evidence="2 3">
    <name type="scientific">Tremella mesenterica</name>
    <name type="common">Jelly fungus</name>
    <dbReference type="NCBI Taxonomy" id="5217"/>
    <lineage>
        <taxon>Eukaryota</taxon>
        <taxon>Fungi</taxon>
        <taxon>Dikarya</taxon>
        <taxon>Basidiomycota</taxon>
        <taxon>Agaricomycotina</taxon>
        <taxon>Tremellomycetes</taxon>
        <taxon>Tremellales</taxon>
        <taxon>Tremellaceae</taxon>
        <taxon>Tremella</taxon>
    </lineage>
</organism>
<feature type="region of interest" description="Disordered" evidence="1">
    <location>
        <begin position="1"/>
        <end position="259"/>
    </location>
</feature>
<proteinExistence type="predicted"/>
<dbReference type="Proteomes" id="UP000289152">
    <property type="component" value="Unassembled WGS sequence"/>
</dbReference>
<feature type="compositionally biased region" description="Polar residues" evidence="1">
    <location>
        <begin position="151"/>
        <end position="161"/>
    </location>
</feature>
<feature type="compositionally biased region" description="Pro residues" evidence="1">
    <location>
        <begin position="35"/>
        <end position="45"/>
    </location>
</feature>
<accession>A0A4Q1BUH5</accession>